<keyword evidence="2" id="KW-1185">Reference proteome</keyword>
<dbReference type="Pfam" id="PF12686">
    <property type="entry name" value="DUF3800"/>
    <property type="match status" value="1"/>
</dbReference>
<dbReference type="InterPro" id="IPR024524">
    <property type="entry name" value="DUF3800"/>
</dbReference>
<evidence type="ECO:0000313" key="2">
    <source>
        <dbReference type="Proteomes" id="UP000237968"/>
    </source>
</evidence>
<gene>
    <name evidence="1" type="ORF">ENSA5_39750</name>
</gene>
<dbReference type="Proteomes" id="UP000237968">
    <property type="component" value="Unassembled WGS sequence"/>
</dbReference>
<accession>A0A2S9XRM3</accession>
<dbReference type="AlphaFoldDB" id="A0A2S9XRM3"/>
<dbReference type="EMBL" id="PVNK01000171">
    <property type="protein sequence ID" value="PRP95390.1"/>
    <property type="molecule type" value="Genomic_DNA"/>
</dbReference>
<sequence>MGNGIAYTRRLVCRAREAWVFCDESGNSGINYLDTDPFLVLAGFVVAGGARRKAEAAVLSFVEDLDLPGGKEPKFRDVWRKSRRARTLGMLRELGQARAFPVFYFMQKQFAVAGKVVDVLLDPLHNPGSSWLPTTALRERQRLTQLVYTVRDDVLRDFAEAYKDPSENTPVFRSCIERLVEFAELQREPLLAAGFRGALDSLDAIIEAEDYDSIDDGKHAEYASLNVPALMQFMRKCDMVLDMYRPKQGTLVHDEQSQFERVFKFYVQMSQGIGVGHSELEGVLDSQGMAVDRIGVRNIHRFSMRDSKGEPLLLAADCLAGGIARVLKLALEGQPWSDAEREFAELTLPAVMGNREAPSGYYADNQFVAETLGRLVDRSIGAST</sequence>
<evidence type="ECO:0008006" key="3">
    <source>
        <dbReference type="Google" id="ProtNLM"/>
    </source>
</evidence>
<proteinExistence type="predicted"/>
<comment type="caution">
    <text evidence="1">The sequence shown here is derived from an EMBL/GenBank/DDBJ whole genome shotgun (WGS) entry which is preliminary data.</text>
</comment>
<organism evidence="1 2">
    <name type="scientific">Enhygromyxa salina</name>
    <dbReference type="NCBI Taxonomy" id="215803"/>
    <lineage>
        <taxon>Bacteria</taxon>
        <taxon>Pseudomonadati</taxon>
        <taxon>Myxococcota</taxon>
        <taxon>Polyangia</taxon>
        <taxon>Nannocystales</taxon>
        <taxon>Nannocystaceae</taxon>
        <taxon>Enhygromyxa</taxon>
    </lineage>
</organism>
<protein>
    <recommendedName>
        <fullName evidence="3">DUF3800 domain-containing protein</fullName>
    </recommendedName>
</protein>
<evidence type="ECO:0000313" key="1">
    <source>
        <dbReference type="EMBL" id="PRP95390.1"/>
    </source>
</evidence>
<name>A0A2S9XRM3_9BACT</name>
<reference evidence="1 2" key="1">
    <citation type="submission" date="2018-03" db="EMBL/GenBank/DDBJ databases">
        <title>Draft Genome Sequences of the Obligatory Marine Myxobacteria Enhygromyxa salina SWB005.</title>
        <authorList>
            <person name="Poehlein A."/>
            <person name="Moghaddam J.A."/>
            <person name="Harms H."/>
            <person name="Alanjari M."/>
            <person name="Koenig G.M."/>
            <person name="Daniel R."/>
            <person name="Schaeberle T.F."/>
        </authorList>
    </citation>
    <scope>NUCLEOTIDE SEQUENCE [LARGE SCALE GENOMIC DNA]</scope>
    <source>
        <strain evidence="1 2">SWB005</strain>
    </source>
</reference>